<dbReference type="CDD" id="cd01948">
    <property type="entry name" value="EAL"/>
    <property type="match status" value="1"/>
</dbReference>
<dbReference type="InterPro" id="IPR001633">
    <property type="entry name" value="EAL_dom"/>
</dbReference>
<feature type="transmembrane region" description="Helical" evidence="1">
    <location>
        <begin position="183"/>
        <end position="204"/>
    </location>
</feature>
<dbReference type="SMART" id="SM00267">
    <property type="entry name" value="GGDEF"/>
    <property type="match status" value="1"/>
</dbReference>
<dbReference type="InterPro" id="IPR000160">
    <property type="entry name" value="GGDEF_dom"/>
</dbReference>
<feature type="chain" id="PRO_5015700186" evidence="2">
    <location>
        <begin position="26"/>
        <end position="962"/>
    </location>
</feature>
<feature type="transmembrane region" description="Helical" evidence="1">
    <location>
        <begin position="211"/>
        <end position="232"/>
    </location>
</feature>
<feature type="transmembrane region" description="Helical" evidence="1">
    <location>
        <begin position="244"/>
        <end position="266"/>
    </location>
</feature>
<dbReference type="Pfam" id="PF00990">
    <property type="entry name" value="GGDEF"/>
    <property type="match status" value="1"/>
</dbReference>
<keyword evidence="1" id="KW-1133">Transmembrane helix</keyword>
<accession>A0A2T5VER7</accession>
<feature type="transmembrane region" description="Helical" evidence="1">
    <location>
        <begin position="278"/>
        <end position="300"/>
    </location>
</feature>
<dbReference type="NCBIfam" id="TIGR00254">
    <property type="entry name" value="GGDEF"/>
    <property type="match status" value="1"/>
</dbReference>
<dbReference type="InterPro" id="IPR000700">
    <property type="entry name" value="PAS-assoc_C"/>
</dbReference>
<evidence type="ECO:0000313" key="6">
    <source>
        <dbReference type="EMBL" id="PTW62251.1"/>
    </source>
</evidence>
<keyword evidence="1" id="KW-0812">Transmembrane</keyword>
<dbReference type="InterPro" id="IPR013655">
    <property type="entry name" value="PAS_fold_3"/>
</dbReference>
<sequence length="962" mass="105448">MHRLCLVLIALLLVGVAGVATPARAVEAISVPANADAIDLTRSVERYVNHGPNLQVSTAPGADGIVRRIEVTSRDGSNTDWIVFALSNPSDEQIDRLLVSPYYRLVGSGIIWPDLGRSRVASLSPSQGIVPERIASPEADVFRITLDPGAVVTFVAELRTPNVPQLYLWQPEAYKDSVNAYTLYKGIVLGISGLLALFLTIIVVIKGTIMFPATAALAWTVLGYLCVDFGFWNRVFGLGAGGEQLYRAGGEVLLAASLIVFLYGYLNLNRWHIHYSHVAIAALVLLLGLFGIAIADPAIAAGIARLSLGVIGLLGFGVVLVLAFQGYDRAIMLIPTWVLLLAWLCGSALAVTGGLSNDLVQPALDGGMVLIVLLIGFTVMQHAFAGGALVQGSIGDVERRALALTGSGDMVWDWDVDRDRIHTAGELEMLLALKPGTLEGPARDWLDVIHPQDRDRFRATLDAIIDQRRGRISQVFRLRSEDGHFRWFLLRARPLLGADGEVVRCVGTLHDATEQKTFEERLLHDSVIDNLTGLPNRQIFLDRFDAAMSRYRAEGAGRPTAIVLDLDGFKQVNDNQGISVGDSILLTMARRLARQIKPQDSLCRLAGDQFGIVLLSEQQADRIAGLGEALRRTVRAPLTFGEHEIYLTGSIGLAIGDEANTTAAEVVRDAEIAMYQAKMLGGDRIEAYRPTLKTVTGDRVVLENDLKSAISNGELRILYQPIIRLSDRAIAGFEALVRWQHPKQGWLGPHEFIPLAEESGLINELGIYVLERAARQLAYWQQQHHDNYRLFTSVNVSSRQLLRHDLINDVKAVMSRSALTPGTLKLEITESLVMENPEYSAKVLERLRSFGAGLSLDDFGTGYSSLSYLQRFPFDTIKVDQSFVRNDQKNHNGARPVILRSIVTLAHDLGMDVVAEGAETESDALELLQMGCEYAQGFLYGQPMPAEDATRMLSNQLSRMQG</sequence>
<dbReference type="InterPro" id="IPR000014">
    <property type="entry name" value="PAS"/>
</dbReference>
<keyword evidence="1" id="KW-0472">Membrane</keyword>
<feature type="domain" description="EAL" evidence="4">
    <location>
        <begin position="699"/>
        <end position="957"/>
    </location>
</feature>
<dbReference type="EMBL" id="QAYG01000001">
    <property type="protein sequence ID" value="PTW62251.1"/>
    <property type="molecule type" value="Genomic_DNA"/>
</dbReference>
<dbReference type="NCBIfam" id="TIGR00229">
    <property type="entry name" value="sensory_box"/>
    <property type="match status" value="1"/>
</dbReference>
<dbReference type="SMART" id="SM00052">
    <property type="entry name" value="EAL"/>
    <property type="match status" value="1"/>
</dbReference>
<feature type="domain" description="GGDEF" evidence="5">
    <location>
        <begin position="557"/>
        <end position="690"/>
    </location>
</feature>
<comment type="caution">
    <text evidence="6">The sequence shown here is derived from an EMBL/GenBank/DDBJ whole genome shotgun (WGS) entry which is preliminary data.</text>
</comment>
<dbReference type="SMART" id="SM00086">
    <property type="entry name" value="PAC"/>
    <property type="match status" value="1"/>
</dbReference>
<dbReference type="Proteomes" id="UP000244081">
    <property type="component" value="Unassembled WGS sequence"/>
</dbReference>
<dbReference type="PANTHER" id="PTHR44757:SF2">
    <property type="entry name" value="BIOFILM ARCHITECTURE MAINTENANCE PROTEIN MBAA"/>
    <property type="match status" value="1"/>
</dbReference>
<dbReference type="PROSITE" id="PS50113">
    <property type="entry name" value="PAC"/>
    <property type="match status" value="1"/>
</dbReference>
<dbReference type="InterPro" id="IPR029787">
    <property type="entry name" value="Nucleotide_cyclase"/>
</dbReference>
<feature type="domain" description="PAC" evidence="3">
    <location>
        <begin position="472"/>
        <end position="524"/>
    </location>
</feature>
<proteinExistence type="predicted"/>
<feature type="transmembrane region" description="Helical" evidence="1">
    <location>
        <begin position="306"/>
        <end position="324"/>
    </location>
</feature>
<feature type="transmembrane region" description="Helical" evidence="1">
    <location>
        <begin position="367"/>
        <end position="390"/>
    </location>
</feature>
<dbReference type="InterPro" id="IPR052155">
    <property type="entry name" value="Biofilm_reg_signaling"/>
</dbReference>
<dbReference type="CDD" id="cd01949">
    <property type="entry name" value="GGDEF"/>
    <property type="match status" value="1"/>
</dbReference>
<organism evidence="6 7">
    <name type="scientific">Breoghania corrubedonensis</name>
    <dbReference type="NCBI Taxonomy" id="665038"/>
    <lineage>
        <taxon>Bacteria</taxon>
        <taxon>Pseudomonadati</taxon>
        <taxon>Pseudomonadota</taxon>
        <taxon>Alphaproteobacteria</taxon>
        <taxon>Hyphomicrobiales</taxon>
        <taxon>Stappiaceae</taxon>
        <taxon>Breoghania</taxon>
    </lineage>
</organism>
<evidence type="ECO:0000259" key="5">
    <source>
        <dbReference type="PROSITE" id="PS50887"/>
    </source>
</evidence>
<evidence type="ECO:0000259" key="4">
    <source>
        <dbReference type="PROSITE" id="PS50883"/>
    </source>
</evidence>
<dbReference type="InterPro" id="IPR001610">
    <property type="entry name" value="PAC"/>
</dbReference>
<dbReference type="PROSITE" id="PS50883">
    <property type="entry name" value="EAL"/>
    <property type="match status" value="1"/>
</dbReference>
<protein>
    <submittedName>
        <fullName evidence="6">Diguanylate cyclase/phosphodiesterase with PAS/PAC sensor(S)</fullName>
    </submittedName>
</protein>
<dbReference type="Gene3D" id="3.20.20.450">
    <property type="entry name" value="EAL domain"/>
    <property type="match status" value="1"/>
</dbReference>
<dbReference type="Pfam" id="PF08447">
    <property type="entry name" value="PAS_3"/>
    <property type="match status" value="1"/>
</dbReference>
<dbReference type="SUPFAM" id="SSF141868">
    <property type="entry name" value="EAL domain-like"/>
    <property type="match status" value="1"/>
</dbReference>
<dbReference type="Gene3D" id="3.30.70.270">
    <property type="match status" value="1"/>
</dbReference>
<feature type="signal peptide" evidence="2">
    <location>
        <begin position="1"/>
        <end position="25"/>
    </location>
</feature>
<dbReference type="InterPro" id="IPR043128">
    <property type="entry name" value="Rev_trsase/Diguanyl_cyclase"/>
</dbReference>
<dbReference type="CDD" id="cd00130">
    <property type="entry name" value="PAS"/>
    <property type="match status" value="1"/>
</dbReference>
<evidence type="ECO:0000313" key="7">
    <source>
        <dbReference type="Proteomes" id="UP000244081"/>
    </source>
</evidence>
<dbReference type="InterPro" id="IPR035965">
    <property type="entry name" value="PAS-like_dom_sf"/>
</dbReference>
<dbReference type="Gene3D" id="3.30.450.20">
    <property type="entry name" value="PAS domain"/>
    <property type="match status" value="1"/>
</dbReference>
<keyword evidence="7" id="KW-1185">Reference proteome</keyword>
<reference evidence="6 7" key="1">
    <citation type="submission" date="2018-04" db="EMBL/GenBank/DDBJ databases">
        <title>Genomic Encyclopedia of Archaeal and Bacterial Type Strains, Phase II (KMG-II): from individual species to whole genera.</title>
        <authorList>
            <person name="Goeker M."/>
        </authorList>
    </citation>
    <scope>NUCLEOTIDE SEQUENCE [LARGE SCALE GENOMIC DNA]</scope>
    <source>
        <strain evidence="6 7">DSM 23382</strain>
    </source>
</reference>
<dbReference type="Pfam" id="PF00563">
    <property type="entry name" value="EAL"/>
    <property type="match status" value="1"/>
</dbReference>
<keyword evidence="2" id="KW-0732">Signal</keyword>
<evidence type="ECO:0000256" key="2">
    <source>
        <dbReference type="SAM" id="SignalP"/>
    </source>
</evidence>
<feature type="transmembrane region" description="Helical" evidence="1">
    <location>
        <begin position="336"/>
        <end position="355"/>
    </location>
</feature>
<name>A0A2T5VER7_9HYPH</name>
<gene>
    <name evidence="6" type="ORF">C8N35_101291</name>
</gene>
<dbReference type="AlphaFoldDB" id="A0A2T5VER7"/>
<dbReference type="InterPro" id="IPR035919">
    <property type="entry name" value="EAL_sf"/>
</dbReference>
<dbReference type="SUPFAM" id="SSF55785">
    <property type="entry name" value="PYP-like sensor domain (PAS domain)"/>
    <property type="match status" value="1"/>
</dbReference>
<evidence type="ECO:0000256" key="1">
    <source>
        <dbReference type="SAM" id="Phobius"/>
    </source>
</evidence>
<dbReference type="SUPFAM" id="SSF55073">
    <property type="entry name" value="Nucleotide cyclase"/>
    <property type="match status" value="1"/>
</dbReference>
<dbReference type="PROSITE" id="PS50887">
    <property type="entry name" value="GGDEF"/>
    <property type="match status" value="1"/>
</dbReference>
<dbReference type="PANTHER" id="PTHR44757">
    <property type="entry name" value="DIGUANYLATE CYCLASE DGCP"/>
    <property type="match status" value="1"/>
</dbReference>
<evidence type="ECO:0000259" key="3">
    <source>
        <dbReference type="PROSITE" id="PS50113"/>
    </source>
</evidence>